<evidence type="ECO:0000313" key="2">
    <source>
        <dbReference type="Proteomes" id="UP001295423"/>
    </source>
</evidence>
<proteinExistence type="predicted"/>
<keyword evidence="2" id="KW-1185">Reference proteome</keyword>
<accession>A0AAD2G6J5</accession>
<dbReference type="EMBL" id="CAKOGP040002141">
    <property type="protein sequence ID" value="CAJ1963362.1"/>
    <property type="molecule type" value="Genomic_DNA"/>
</dbReference>
<reference evidence="1" key="1">
    <citation type="submission" date="2023-08" db="EMBL/GenBank/DDBJ databases">
        <authorList>
            <person name="Audoor S."/>
            <person name="Bilcke G."/>
        </authorList>
    </citation>
    <scope>NUCLEOTIDE SEQUENCE</scope>
</reference>
<dbReference type="AlphaFoldDB" id="A0AAD2G6J5"/>
<protein>
    <submittedName>
        <fullName evidence="1">Uncharacterized protein</fullName>
    </submittedName>
</protein>
<evidence type="ECO:0000313" key="1">
    <source>
        <dbReference type="EMBL" id="CAJ1963362.1"/>
    </source>
</evidence>
<sequence length="110" mass="12476">MQADQVLGKWIPKSEIQATRCKCLVWCTSTLRAIEASNQSTKVEEALEFLDNVIEDTTNVYQGQLLMDMDMANTKDIDDGQTVMGMLDEMHKREQQLEDAFVEIKACDNA</sequence>
<organism evidence="1 2">
    <name type="scientific">Cylindrotheca closterium</name>
    <dbReference type="NCBI Taxonomy" id="2856"/>
    <lineage>
        <taxon>Eukaryota</taxon>
        <taxon>Sar</taxon>
        <taxon>Stramenopiles</taxon>
        <taxon>Ochrophyta</taxon>
        <taxon>Bacillariophyta</taxon>
        <taxon>Bacillariophyceae</taxon>
        <taxon>Bacillariophycidae</taxon>
        <taxon>Bacillariales</taxon>
        <taxon>Bacillariaceae</taxon>
        <taxon>Cylindrotheca</taxon>
    </lineage>
</organism>
<comment type="caution">
    <text evidence="1">The sequence shown here is derived from an EMBL/GenBank/DDBJ whole genome shotgun (WGS) entry which is preliminary data.</text>
</comment>
<dbReference type="Proteomes" id="UP001295423">
    <property type="component" value="Unassembled WGS sequence"/>
</dbReference>
<gene>
    <name evidence="1" type="ORF">CYCCA115_LOCUS20129</name>
</gene>
<name>A0AAD2G6J5_9STRA</name>